<keyword evidence="4" id="KW-1133">Transmembrane helix</keyword>
<accession>A0A316A6A0</accession>
<dbReference type="Gene3D" id="6.10.340.10">
    <property type="match status" value="1"/>
</dbReference>
<keyword evidence="8" id="KW-1185">Reference proteome</keyword>
<dbReference type="SUPFAM" id="SSF58104">
    <property type="entry name" value="Methyl-accepting chemotaxis protein (MCP) signaling domain"/>
    <property type="match status" value="1"/>
</dbReference>
<dbReference type="Proteomes" id="UP000254051">
    <property type="component" value="Unassembled WGS sequence"/>
</dbReference>
<organism evidence="7 8">
    <name type="scientific">Faecalicatena contorta</name>
    <dbReference type="NCBI Taxonomy" id="39482"/>
    <lineage>
        <taxon>Bacteria</taxon>
        <taxon>Bacillati</taxon>
        <taxon>Bacillota</taxon>
        <taxon>Clostridia</taxon>
        <taxon>Lachnospirales</taxon>
        <taxon>Lachnospiraceae</taxon>
        <taxon>Faecalicatena</taxon>
    </lineage>
</organism>
<feature type="transmembrane region" description="Helical" evidence="4">
    <location>
        <begin position="198"/>
        <end position="220"/>
    </location>
</feature>
<feature type="domain" description="Methyl-accepting transducer" evidence="5">
    <location>
        <begin position="327"/>
        <end position="556"/>
    </location>
</feature>
<keyword evidence="4" id="KW-0472">Membrane</keyword>
<dbReference type="EMBL" id="UHJJ01000001">
    <property type="protein sequence ID" value="SUQ12778.1"/>
    <property type="molecule type" value="Genomic_DNA"/>
</dbReference>
<dbReference type="InterPro" id="IPR004089">
    <property type="entry name" value="MCPsignal_dom"/>
</dbReference>
<protein>
    <submittedName>
        <fullName evidence="7">Methyl-accepting chemotaxis protein</fullName>
    </submittedName>
</protein>
<dbReference type="InterPro" id="IPR003660">
    <property type="entry name" value="HAMP_dom"/>
</dbReference>
<reference evidence="8" key="1">
    <citation type="submission" date="2017-07" db="EMBL/GenBank/DDBJ databases">
        <authorList>
            <person name="Varghese N."/>
            <person name="Submissions S."/>
        </authorList>
    </citation>
    <scope>NUCLEOTIDE SEQUENCE [LARGE SCALE GENOMIC DNA]</scope>
    <source>
        <strain evidence="8">NLAE-zl-C134</strain>
    </source>
</reference>
<dbReference type="SMART" id="SM00283">
    <property type="entry name" value="MA"/>
    <property type="match status" value="1"/>
</dbReference>
<dbReference type="Pfam" id="PF00015">
    <property type="entry name" value="MCPsignal"/>
    <property type="match status" value="1"/>
</dbReference>
<dbReference type="InterPro" id="IPR051310">
    <property type="entry name" value="MCP_chemotaxis"/>
</dbReference>
<dbReference type="RefSeq" id="WP_181392719.1">
    <property type="nucleotide sequence ID" value="NZ_QGDS01000001.1"/>
</dbReference>
<evidence type="ECO:0000313" key="7">
    <source>
        <dbReference type="EMBL" id="SUQ12778.1"/>
    </source>
</evidence>
<evidence type="ECO:0000259" key="5">
    <source>
        <dbReference type="PROSITE" id="PS50111"/>
    </source>
</evidence>
<evidence type="ECO:0000259" key="6">
    <source>
        <dbReference type="PROSITE" id="PS50885"/>
    </source>
</evidence>
<evidence type="ECO:0000256" key="4">
    <source>
        <dbReference type="SAM" id="Phobius"/>
    </source>
</evidence>
<keyword evidence="1" id="KW-0145">Chemotaxis</keyword>
<keyword evidence="4" id="KW-0812">Transmembrane</keyword>
<dbReference type="GO" id="GO:0005886">
    <property type="term" value="C:plasma membrane"/>
    <property type="evidence" value="ECO:0007669"/>
    <property type="project" value="TreeGrafter"/>
</dbReference>
<feature type="domain" description="HAMP" evidence="6">
    <location>
        <begin position="220"/>
        <end position="274"/>
    </location>
</feature>
<keyword evidence="3" id="KW-0807">Transducer</keyword>
<evidence type="ECO:0000256" key="2">
    <source>
        <dbReference type="ARBA" id="ARBA00029447"/>
    </source>
</evidence>
<evidence type="ECO:0000313" key="8">
    <source>
        <dbReference type="Proteomes" id="UP000254051"/>
    </source>
</evidence>
<name>A0A316A6A0_9FIRM</name>
<gene>
    <name evidence="7" type="ORF">SAMN05216529_101675</name>
</gene>
<evidence type="ECO:0000256" key="3">
    <source>
        <dbReference type="PROSITE-ProRule" id="PRU00284"/>
    </source>
</evidence>
<proteinExistence type="inferred from homology"/>
<dbReference type="AlphaFoldDB" id="A0A316A6A0"/>
<dbReference type="GO" id="GO:0004888">
    <property type="term" value="F:transmembrane signaling receptor activity"/>
    <property type="evidence" value="ECO:0007669"/>
    <property type="project" value="TreeGrafter"/>
</dbReference>
<dbReference type="CDD" id="cd06225">
    <property type="entry name" value="HAMP"/>
    <property type="match status" value="1"/>
</dbReference>
<dbReference type="Gene3D" id="1.10.287.950">
    <property type="entry name" value="Methyl-accepting chemotaxis protein"/>
    <property type="match status" value="1"/>
</dbReference>
<dbReference type="GO" id="GO:0006935">
    <property type="term" value="P:chemotaxis"/>
    <property type="evidence" value="ECO:0007669"/>
    <property type="project" value="UniProtKB-KW"/>
</dbReference>
<dbReference type="PROSITE" id="PS50111">
    <property type="entry name" value="CHEMOTAXIS_TRANSDUC_2"/>
    <property type="match status" value="1"/>
</dbReference>
<dbReference type="PROSITE" id="PS50885">
    <property type="entry name" value="HAMP"/>
    <property type="match status" value="1"/>
</dbReference>
<dbReference type="PANTHER" id="PTHR43531">
    <property type="entry name" value="PROTEIN ICFG"/>
    <property type="match status" value="1"/>
</dbReference>
<sequence length="605" mass="65906">MKNMRITLKLLLISIPALIALIAVSVVFTFNINSVNSNTRNTLYDELFVPTAELINADRDFYQAYVAEDEFILLRTQGNAIPADKKESLTADFTENAEQVRTRFEDAYVHIQDNRDLYENFRHPSEGVTLKELYEQFKASYDEWKGSYDPAAGTGDYGAHLAAFSSARENINLMTEILEAYAEHSTSEIQGQIKSTTVTSLIVVGIIVVVLAALSIRVLFYLKKNIQYITGISRRIAQGELALTINENTFTRDEVGQLSQAMGQILTRLGEYYNYISEITSVLETMKQGDMRVHLSQTYEGEFASIKTALLGISSSLNQTLSLINTSAEQVSTGASQVASGAQALAAGSTEQAASIEDLNAFVVRISEQSAENSEHVKEAFHYVDEAASGLHTGNEHMSDLTQAMTDISSASGQIANITKVIEDIAFQTNILALNAAIEAARAGNSGKGFAVVADEVRSLAAKSAEAAKQTGELIQNSIAAVSKGTQISEQTAQILQDVGKSAFKVTESFTKIEESSAQQADAIEQVMFGLTQVSSVVQTNAATAEENSATSEEMSAQADVLRQEVGKFRLYAEHEEDTLTDSLFDETVEGDDIIQETVSDFGKY</sequence>
<dbReference type="PANTHER" id="PTHR43531:SF11">
    <property type="entry name" value="METHYL-ACCEPTING CHEMOTAXIS PROTEIN 3"/>
    <property type="match status" value="1"/>
</dbReference>
<evidence type="ECO:0000256" key="1">
    <source>
        <dbReference type="ARBA" id="ARBA00022500"/>
    </source>
</evidence>
<dbReference type="GO" id="GO:0007165">
    <property type="term" value="P:signal transduction"/>
    <property type="evidence" value="ECO:0007669"/>
    <property type="project" value="UniProtKB-KW"/>
</dbReference>
<comment type="similarity">
    <text evidence="2">Belongs to the methyl-accepting chemotaxis (MCP) protein family.</text>
</comment>
<dbReference type="SMART" id="SM00304">
    <property type="entry name" value="HAMP"/>
    <property type="match status" value="2"/>
</dbReference>